<keyword evidence="1" id="KW-0040">ANK repeat</keyword>
<sequence length="129" mass="14183">MKKLMLIFALALTVLAANANPFINEDPVKPNPAVEIILKTPLNPFCKAIVLGDVKTVKRMIVLGEDINQKCLGKTPLMYAARFNKAEILSILLENGAKTKTKSDQLKFTAKRFAELSNATDALEILKAK</sequence>
<evidence type="ECO:0000313" key="4">
    <source>
        <dbReference type="Proteomes" id="UP000199138"/>
    </source>
</evidence>
<evidence type="ECO:0000256" key="1">
    <source>
        <dbReference type="PROSITE-ProRule" id="PRU00023"/>
    </source>
</evidence>
<accession>A0A1I7EUQ4</accession>
<evidence type="ECO:0000313" key="3">
    <source>
        <dbReference type="EMBL" id="SFU27651.1"/>
    </source>
</evidence>
<reference evidence="3 4" key="1">
    <citation type="submission" date="2016-10" db="EMBL/GenBank/DDBJ databases">
        <authorList>
            <person name="de Groot N.N."/>
        </authorList>
    </citation>
    <scope>NUCLEOTIDE SEQUENCE [LARGE SCALE GENOMIC DNA]</scope>
    <source>
        <strain evidence="3 4">CGMCC 1.12333</strain>
    </source>
</reference>
<proteinExistence type="predicted"/>
<dbReference type="PROSITE" id="PS50297">
    <property type="entry name" value="ANK_REP_REGION"/>
    <property type="match status" value="1"/>
</dbReference>
<keyword evidence="4" id="KW-1185">Reference proteome</keyword>
<evidence type="ECO:0000256" key="2">
    <source>
        <dbReference type="SAM" id="SignalP"/>
    </source>
</evidence>
<dbReference type="EMBL" id="FPBK01000001">
    <property type="protein sequence ID" value="SFU27651.1"/>
    <property type="molecule type" value="Genomic_DNA"/>
</dbReference>
<feature type="repeat" description="ANK" evidence="1">
    <location>
        <begin position="72"/>
        <end position="104"/>
    </location>
</feature>
<dbReference type="Proteomes" id="UP000199138">
    <property type="component" value="Unassembled WGS sequence"/>
</dbReference>
<protein>
    <submittedName>
        <fullName evidence="3">Ankyrin repeat-containing protein</fullName>
    </submittedName>
</protein>
<dbReference type="PROSITE" id="PS50088">
    <property type="entry name" value="ANK_REPEAT"/>
    <property type="match status" value="1"/>
</dbReference>
<feature type="signal peptide" evidence="2">
    <location>
        <begin position="1"/>
        <end position="19"/>
    </location>
</feature>
<name>A0A1I7EUQ4_9FLAO</name>
<organism evidence="3 4">
    <name type="scientific">Pustulibacterium marinum</name>
    <dbReference type="NCBI Taxonomy" id="1224947"/>
    <lineage>
        <taxon>Bacteria</taxon>
        <taxon>Pseudomonadati</taxon>
        <taxon>Bacteroidota</taxon>
        <taxon>Flavobacteriia</taxon>
        <taxon>Flavobacteriales</taxon>
        <taxon>Flavobacteriaceae</taxon>
        <taxon>Pustulibacterium</taxon>
    </lineage>
</organism>
<gene>
    <name evidence="3" type="ORF">SAMN05216480_101248</name>
</gene>
<feature type="chain" id="PRO_5011671244" evidence="2">
    <location>
        <begin position="20"/>
        <end position="129"/>
    </location>
</feature>
<dbReference type="AlphaFoldDB" id="A0A1I7EUQ4"/>
<dbReference type="Pfam" id="PF12796">
    <property type="entry name" value="Ank_2"/>
    <property type="match status" value="1"/>
</dbReference>
<dbReference type="OrthoDB" id="1374157at2"/>
<dbReference type="SUPFAM" id="SSF48403">
    <property type="entry name" value="Ankyrin repeat"/>
    <property type="match status" value="1"/>
</dbReference>
<dbReference type="InterPro" id="IPR002110">
    <property type="entry name" value="Ankyrin_rpt"/>
</dbReference>
<keyword evidence="2" id="KW-0732">Signal</keyword>
<dbReference type="STRING" id="1224947.SAMN05216480_101248"/>
<dbReference type="Gene3D" id="1.25.40.20">
    <property type="entry name" value="Ankyrin repeat-containing domain"/>
    <property type="match status" value="1"/>
</dbReference>
<dbReference type="SMART" id="SM00248">
    <property type="entry name" value="ANK"/>
    <property type="match status" value="2"/>
</dbReference>
<dbReference type="RefSeq" id="WP_093021871.1">
    <property type="nucleotide sequence ID" value="NZ_FPBK01000001.1"/>
</dbReference>
<dbReference type="InterPro" id="IPR036770">
    <property type="entry name" value="Ankyrin_rpt-contain_sf"/>
</dbReference>